<dbReference type="Proteomes" id="UP000823388">
    <property type="component" value="Chromosome 5N"/>
</dbReference>
<dbReference type="AlphaFoldDB" id="A0A8T0RTL9"/>
<protein>
    <recommendedName>
        <fullName evidence="3">Retrotransposon Copia-like N-terminal domain-containing protein</fullName>
    </recommendedName>
</protein>
<dbReference type="PANTHER" id="PTHR37610:SF40">
    <property type="entry name" value="OS01G0909600 PROTEIN"/>
    <property type="match status" value="1"/>
</dbReference>
<comment type="caution">
    <text evidence="1">The sequence shown here is derived from an EMBL/GenBank/DDBJ whole genome shotgun (WGS) entry which is preliminary data.</text>
</comment>
<reference evidence="1" key="1">
    <citation type="submission" date="2020-05" db="EMBL/GenBank/DDBJ databases">
        <title>WGS assembly of Panicum virgatum.</title>
        <authorList>
            <person name="Lovell J.T."/>
            <person name="Jenkins J."/>
            <person name="Shu S."/>
            <person name="Juenger T.E."/>
            <person name="Schmutz J."/>
        </authorList>
    </citation>
    <scope>NUCLEOTIDE SEQUENCE</scope>
    <source>
        <strain evidence="1">AP13</strain>
    </source>
</reference>
<dbReference type="PANTHER" id="PTHR37610">
    <property type="entry name" value="CCHC-TYPE DOMAIN-CONTAINING PROTEIN"/>
    <property type="match status" value="1"/>
</dbReference>
<name>A0A8T0RTL9_PANVG</name>
<dbReference type="EMBL" id="CM029046">
    <property type="protein sequence ID" value="KAG2588465.1"/>
    <property type="molecule type" value="Genomic_DNA"/>
</dbReference>
<proteinExistence type="predicted"/>
<keyword evidence="2" id="KW-1185">Reference proteome</keyword>
<accession>A0A8T0RTL9</accession>
<evidence type="ECO:0000313" key="2">
    <source>
        <dbReference type="Proteomes" id="UP000823388"/>
    </source>
</evidence>
<gene>
    <name evidence="1" type="ORF">PVAP13_5NG345581</name>
</gene>
<organism evidence="1 2">
    <name type="scientific">Panicum virgatum</name>
    <name type="common">Blackwell switchgrass</name>
    <dbReference type="NCBI Taxonomy" id="38727"/>
    <lineage>
        <taxon>Eukaryota</taxon>
        <taxon>Viridiplantae</taxon>
        <taxon>Streptophyta</taxon>
        <taxon>Embryophyta</taxon>
        <taxon>Tracheophyta</taxon>
        <taxon>Spermatophyta</taxon>
        <taxon>Magnoliopsida</taxon>
        <taxon>Liliopsida</taxon>
        <taxon>Poales</taxon>
        <taxon>Poaceae</taxon>
        <taxon>PACMAD clade</taxon>
        <taxon>Panicoideae</taxon>
        <taxon>Panicodae</taxon>
        <taxon>Paniceae</taxon>
        <taxon>Panicinae</taxon>
        <taxon>Panicum</taxon>
        <taxon>Panicum sect. Hiantes</taxon>
    </lineage>
</organism>
<evidence type="ECO:0000313" key="1">
    <source>
        <dbReference type="EMBL" id="KAG2588465.1"/>
    </source>
</evidence>
<evidence type="ECO:0008006" key="3">
    <source>
        <dbReference type="Google" id="ProtNLM"/>
    </source>
</evidence>
<sequence>MRSLELMGPGLMGAKANTGATELKLELMPNDLKLEGSKNYLSWSRRVRLILGGKGVEHYLEEICVEPADKLGTEWIVWHATNSVIVAWLLPSMSPIVIKRVEIMRTASQIWKTLSNIYSRRAHVMMMMEIQGKADAVKQAGRPVEQYASELQYLCEEHYAPLQMYDP</sequence>